<comment type="pathway">
    <text evidence="1 11">Metabolic intermediate biosynthesis; chorismate biosynthesis; chorismate from D-erythrose 4-phosphate and phosphoenolpyruvate: step 5/7.</text>
</comment>
<keyword evidence="7 11" id="KW-0418">Kinase</keyword>
<sequence>MPGMKLPGNFFLVGMMGAGKTTVGRTLAKATGKQFHDSDHEIEARTGVRVPIIFELEGEGGFRAREAAMIAELSALQDVVLATGGGAVLDPANRAVLRRNGYVIYLRASVEDLYQRTAHDKNRPLLQTANPKERIRELFEVRDPLYREVADLVIDTSRQSVQQLTQALLAKLEHLHANRQA</sequence>
<evidence type="ECO:0000313" key="13">
    <source>
        <dbReference type="Proteomes" id="UP000310016"/>
    </source>
</evidence>
<keyword evidence="4 11" id="KW-0028">Amino-acid biosynthesis</keyword>
<keyword evidence="8 11" id="KW-0067">ATP-binding</keyword>
<dbReference type="InterPro" id="IPR023000">
    <property type="entry name" value="Shikimate_kinase_CS"/>
</dbReference>
<dbReference type="CDD" id="cd00464">
    <property type="entry name" value="SK"/>
    <property type="match status" value="1"/>
</dbReference>
<reference evidence="12 13" key="1">
    <citation type="submission" date="2019-04" db="EMBL/GenBank/DDBJ databases">
        <title>Chitiniphilus eburnea sp. nov., a novel chitinolytic bacterium isolated from aquaculture sludge.</title>
        <authorList>
            <person name="Sheng M."/>
        </authorList>
    </citation>
    <scope>NUCLEOTIDE SEQUENCE [LARGE SCALE GENOMIC DNA]</scope>
    <source>
        <strain evidence="12 13">HX-2-15</strain>
    </source>
</reference>
<name>A0A4U0PTI1_9NEIS</name>
<dbReference type="Gene3D" id="3.40.50.300">
    <property type="entry name" value="P-loop containing nucleotide triphosphate hydrolases"/>
    <property type="match status" value="1"/>
</dbReference>
<keyword evidence="11" id="KW-0479">Metal-binding</keyword>
<dbReference type="GO" id="GO:0005524">
    <property type="term" value="F:ATP binding"/>
    <property type="evidence" value="ECO:0007669"/>
    <property type="project" value="UniProtKB-UniRule"/>
</dbReference>
<dbReference type="OrthoDB" id="9800332at2"/>
<comment type="catalytic activity">
    <reaction evidence="10 11">
        <text>shikimate + ATP = 3-phosphoshikimate + ADP + H(+)</text>
        <dbReference type="Rhea" id="RHEA:13121"/>
        <dbReference type="ChEBI" id="CHEBI:15378"/>
        <dbReference type="ChEBI" id="CHEBI:30616"/>
        <dbReference type="ChEBI" id="CHEBI:36208"/>
        <dbReference type="ChEBI" id="CHEBI:145989"/>
        <dbReference type="ChEBI" id="CHEBI:456216"/>
        <dbReference type="EC" id="2.7.1.71"/>
    </reaction>
</comment>
<organism evidence="12 13">
    <name type="scientific">Chitiniphilus eburneus</name>
    <dbReference type="NCBI Taxonomy" id="2571148"/>
    <lineage>
        <taxon>Bacteria</taxon>
        <taxon>Pseudomonadati</taxon>
        <taxon>Pseudomonadota</taxon>
        <taxon>Betaproteobacteria</taxon>
        <taxon>Neisseriales</taxon>
        <taxon>Chitinibacteraceae</taxon>
        <taxon>Chitiniphilus</taxon>
    </lineage>
</organism>
<feature type="binding site" evidence="11">
    <location>
        <position position="123"/>
    </location>
    <ligand>
        <name>ATP</name>
        <dbReference type="ChEBI" id="CHEBI:30616"/>
    </ligand>
</feature>
<dbReference type="GO" id="GO:0009073">
    <property type="term" value="P:aromatic amino acid family biosynthetic process"/>
    <property type="evidence" value="ECO:0007669"/>
    <property type="project" value="UniProtKB-KW"/>
</dbReference>
<evidence type="ECO:0000256" key="6">
    <source>
        <dbReference type="ARBA" id="ARBA00022741"/>
    </source>
</evidence>
<evidence type="ECO:0000256" key="11">
    <source>
        <dbReference type="HAMAP-Rule" id="MF_00109"/>
    </source>
</evidence>
<gene>
    <name evidence="11" type="primary">aroK</name>
    <name evidence="12" type="ORF">FAZ21_13585</name>
</gene>
<feature type="binding site" evidence="11">
    <location>
        <position position="39"/>
    </location>
    <ligand>
        <name>substrate</name>
    </ligand>
</feature>
<dbReference type="GO" id="GO:0000287">
    <property type="term" value="F:magnesium ion binding"/>
    <property type="evidence" value="ECO:0007669"/>
    <property type="project" value="UniProtKB-UniRule"/>
</dbReference>
<evidence type="ECO:0000256" key="7">
    <source>
        <dbReference type="ARBA" id="ARBA00022777"/>
    </source>
</evidence>
<comment type="subunit">
    <text evidence="11">Monomer.</text>
</comment>
<keyword evidence="11" id="KW-0963">Cytoplasm</keyword>
<protein>
    <recommendedName>
        <fullName evidence="3 11">Shikimate kinase</fullName>
        <shortName evidence="11">SK</shortName>
        <ecNumber evidence="3 11">2.7.1.71</ecNumber>
    </recommendedName>
</protein>
<dbReference type="EMBL" id="SUMF01000016">
    <property type="protein sequence ID" value="TJZ71733.1"/>
    <property type="molecule type" value="Genomic_DNA"/>
</dbReference>
<evidence type="ECO:0000256" key="3">
    <source>
        <dbReference type="ARBA" id="ARBA00012154"/>
    </source>
</evidence>
<comment type="cofactor">
    <cofactor evidence="11">
        <name>Mg(2+)</name>
        <dbReference type="ChEBI" id="CHEBI:18420"/>
    </cofactor>
    <text evidence="11">Binds 1 Mg(2+) ion per subunit.</text>
</comment>
<keyword evidence="5 11" id="KW-0808">Transferase</keyword>
<feature type="binding site" evidence="11">
    <location>
        <position position="142"/>
    </location>
    <ligand>
        <name>substrate</name>
    </ligand>
</feature>
<comment type="subcellular location">
    <subcellularLocation>
        <location evidence="11">Cytoplasm</location>
    </subcellularLocation>
</comment>
<evidence type="ECO:0000256" key="4">
    <source>
        <dbReference type="ARBA" id="ARBA00022605"/>
    </source>
</evidence>
<proteinExistence type="inferred from homology"/>
<dbReference type="PANTHER" id="PTHR21087:SF16">
    <property type="entry name" value="SHIKIMATE KINASE 1, CHLOROPLASTIC"/>
    <property type="match status" value="1"/>
</dbReference>
<evidence type="ECO:0000256" key="10">
    <source>
        <dbReference type="ARBA" id="ARBA00048567"/>
    </source>
</evidence>
<evidence type="ECO:0000256" key="9">
    <source>
        <dbReference type="ARBA" id="ARBA00023141"/>
    </source>
</evidence>
<dbReference type="GO" id="GO:0009423">
    <property type="term" value="P:chorismate biosynthetic process"/>
    <property type="evidence" value="ECO:0007669"/>
    <property type="project" value="UniProtKB-UniRule"/>
</dbReference>
<dbReference type="GO" id="GO:0008652">
    <property type="term" value="P:amino acid biosynthetic process"/>
    <property type="evidence" value="ECO:0007669"/>
    <property type="project" value="UniProtKB-KW"/>
</dbReference>
<evidence type="ECO:0000313" key="12">
    <source>
        <dbReference type="EMBL" id="TJZ71733.1"/>
    </source>
</evidence>
<dbReference type="PROSITE" id="PS01128">
    <property type="entry name" value="SHIKIMATE_KINASE"/>
    <property type="match status" value="1"/>
</dbReference>
<comment type="similarity">
    <text evidence="2 11">Belongs to the shikimate kinase family.</text>
</comment>
<feature type="binding site" evidence="11">
    <location>
        <position position="159"/>
    </location>
    <ligand>
        <name>ATP</name>
        <dbReference type="ChEBI" id="CHEBI:30616"/>
    </ligand>
</feature>
<evidence type="ECO:0000256" key="1">
    <source>
        <dbReference type="ARBA" id="ARBA00004842"/>
    </source>
</evidence>
<dbReference type="Pfam" id="PF01202">
    <property type="entry name" value="SKI"/>
    <property type="match status" value="1"/>
</dbReference>
<keyword evidence="6 11" id="KW-0547">Nucleotide-binding</keyword>
<dbReference type="SUPFAM" id="SSF52540">
    <property type="entry name" value="P-loop containing nucleoside triphosphate hydrolases"/>
    <property type="match status" value="1"/>
</dbReference>
<dbReference type="RefSeq" id="WP_136773981.1">
    <property type="nucleotide sequence ID" value="NZ_CP156074.1"/>
</dbReference>
<dbReference type="EC" id="2.7.1.71" evidence="3 11"/>
<dbReference type="GO" id="GO:0004765">
    <property type="term" value="F:shikimate kinase activity"/>
    <property type="evidence" value="ECO:0007669"/>
    <property type="project" value="UniProtKB-UniRule"/>
</dbReference>
<feature type="binding site" evidence="11">
    <location>
        <begin position="17"/>
        <end position="22"/>
    </location>
    <ligand>
        <name>ATP</name>
        <dbReference type="ChEBI" id="CHEBI:30616"/>
    </ligand>
</feature>
<evidence type="ECO:0000256" key="2">
    <source>
        <dbReference type="ARBA" id="ARBA00006997"/>
    </source>
</evidence>
<keyword evidence="11" id="KW-0460">Magnesium</keyword>
<comment type="caution">
    <text evidence="12">The sequence shown here is derived from an EMBL/GenBank/DDBJ whole genome shotgun (WGS) entry which is preliminary data.</text>
</comment>
<comment type="function">
    <text evidence="11">Catalyzes the specific phosphorylation of the 3-hydroxyl group of shikimic acid using ATP as a cosubstrate.</text>
</comment>
<dbReference type="PANTHER" id="PTHR21087">
    <property type="entry name" value="SHIKIMATE KINASE"/>
    <property type="match status" value="1"/>
</dbReference>
<dbReference type="PRINTS" id="PR01100">
    <property type="entry name" value="SHIKIMTKNASE"/>
</dbReference>
<feature type="binding site" evidence="11">
    <location>
        <position position="85"/>
    </location>
    <ligand>
        <name>substrate</name>
    </ligand>
</feature>
<feature type="binding site" evidence="11">
    <location>
        <position position="63"/>
    </location>
    <ligand>
        <name>substrate</name>
    </ligand>
</feature>
<dbReference type="Proteomes" id="UP000310016">
    <property type="component" value="Unassembled WGS sequence"/>
</dbReference>
<keyword evidence="13" id="KW-1185">Reference proteome</keyword>
<dbReference type="HAMAP" id="MF_00109">
    <property type="entry name" value="Shikimate_kinase"/>
    <property type="match status" value="1"/>
</dbReference>
<dbReference type="InterPro" id="IPR031322">
    <property type="entry name" value="Shikimate/glucono_kinase"/>
</dbReference>
<accession>A0A4U0PTI1</accession>
<dbReference type="UniPathway" id="UPA00053">
    <property type="reaction ID" value="UER00088"/>
</dbReference>
<evidence type="ECO:0000256" key="5">
    <source>
        <dbReference type="ARBA" id="ARBA00022679"/>
    </source>
</evidence>
<evidence type="ECO:0000256" key="8">
    <source>
        <dbReference type="ARBA" id="ARBA00022840"/>
    </source>
</evidence>
<dbReference type="InterPro" id="IPR000623">
    <property type="entry name" value="Shikimate_kinase/TSH1"/>
</dbReference>
<dbReference type="GO" id="GO:0005829">
    <property type="term" value="C:cytosol"/>
    <property type="evidence" value="ECO:0007669"/>
    <property type="project" value="TreeGrafter"/>
</dbReference>
<feature type="binding site" evidence="11">
    <location>
        <position position="21"/>
    </location>
    <ligand>
        <name>Mg(2+)</name>
        <dbReference type="ChEBI" id="CHEBI:18420"/>
    </ligand>
</feature>
<dbReference type="AlphaFoldDB" id="A0A4U0PTI1"/>
<keyword evidence="9 11" id="KW-0057">Aromatic amino acid biosynthesis</keyword>
<dbReference type="InterPro" id="IPR027417">
    <property type="entry name" value="P-loop_NTPase"/>
</dbReference>